<dbReference type="EMBL" id="BBRZ01000113">
    <property type="protein sequence ID" value="GAM58941.1"/>
    <property type="molecule type" value="Genomic_DNA"/>
</dbReference>
<dbReference type="Proteomes" id="UP000031671">
    <property type="component" value="Unassembled WGS sequence"/>
</dbReference>
<dbReference type="InterPro" id="IPR013559">
    <property type="entry name" value="YheO"/>
</dbReference>
<dbReference type="PANTHER" id="PTHR35568:SF1">
    <property type="entry name" value="TRANSCRIPTIONAL REGULATOR DAUR"/>
    <property type="match status" value="1"/>
</dbReference>
<reference evidence="3 4" key="2">
    <citation type="submission" date="2015-01" db="EMBL/GenBank/DDBJ databases">
        <authorList>
            <consortium name="NBRP consortium"/>
            <person name="Sawabe T."/>
            <person name="Meirelles P."/>
            <person name="Feng G."/>
            <person name="Sayaka M."/>
            <person name="Hattori M."/>
            <person name="Ohkuma M."/>
        </authorList>
    </citation>
    <scope>NUCLEOTIDE SEQUENCE [LARGE SCALE GENOMIC DNA]</scope>
    <source>
        <strain evidence="4">JCM 19231</strain>
    </source>
</reference>
<comment type="caution">
    <text evidence="3">The sequence shown here is derived from an EMBL/GenBank/DDBJ whole genome shotgun (WGS) entry which is preliminary data.</text>
</comment>
<feature type="domain" description="Transcriptional regulator DauR-like HTH" evidence="2">
    <location>
        <begin position="159"/>
        <end position="215"/>
    </location>
</feature>
<organism evidence="3 4">
    <name type="scientific">Vibrio ishigakensis</name>
    <dbReference type="NCBI Taxonomy" id="1481914"/>
    <lineage>
        <taxon>Bacteria</taxon>
        <taxon>Pseudomonadati</taxon>
        <taxon>Pseudomonadota</taxon>
        <taxon>Gammaproteobacteria</taxon>
        <taxon>Vibrionales</taxon>
        <taxon>Vibrionaceae</taxon>
        <taxon>Vibrio</taxon>
    </lineage>
</organism>
<dbReference type="InterPro" id="IPR039445">
    <property type="entry name" value="DauR-like_HTH"/>
</dbReference>
<evidence type="ECO:0000313" key="3">
    <source>
        <dbReference type="EMBL" id="GAM58941.1"/>
    </source>
</evidence>
<protein>
    <submittedName>
        <fullName evidence="3">YheO-like PAS domain</fullName>
    </submittedName>
</protein>
<accession>A0A0B8NYB7</accession>
<dbReference type="Pfam" id="PF08348">
    <property type="entry name" value="PAS_6"/>
    <property type="match status" value="1"/>
</dbReference>
<evidence type="ECO:0000259" key="2">
    <source>
        <dbReference type="Pfam" id="PF13309"/>
    </source>
</evidence>
<gene>
    <name evidence="3" type="ORF">JCM19231_4158</name>
</gene>
<name>A0A0B8NYB7_9VIBR</name>
<dbReference type="Pfam" id="PF13309">
    <property type="entry name" value="HTH_22"/>
    <property type="match status" value="1"/>
</dbReference>
<feature type="domain" description="YheO-like" evidence="1">
    <location>
        <begin position="16"/>
        <end position="123"/>
    </location>
</feature>
<dbReference type="InterPro" id="IPR039446">
    <property type="entry name" value="DauR-like"/>
</dbReference>
<dbReference type="RefSeq" id="WP_261836772.1">
    <property type="nucleotide sequence ID" value="NZ_AP024882.1"/>
</dbReference>
<dbReference type="PANTHER" id="PTHR35568">
    <property type="entry name" value="TRANSCRIPTIONAL REGULATOR DAUR"/>
    <property type="match status" value="1"/>
</dbReference>
<sequence length="225" mass="25003">MNVNQVKFTKEDAQHLEHYFRVVDSLADLIGPHCEILIHSFESLENSVVKIVNGHHTGREIGSPITDLGLRMWREFERTGNVSPKCYFTQGEDGALMKSTTCILAGPGGKAIGMLCINLNLNTPFPDIIKTMMPDMSVNRVLENEHFSKSAAEVIHQSLQSAISQVNSDPTVSPKGRNKAITKLLFDNGVFELKEATTVVADNLGVTRQAIYKFVREFKSELITI</sequence>
<reference evidence="3 4" key="1">
    <citation type="submission" date="2015-01" db="EMBL/GenBank/DDBJ databases">
        <title>Vibrio sp. C1 JCM 19231 whole genome shotgun sequence.</title>
        <authorList>
            <person name="Sawabe T."/>
            <person name="Meirelles P."/>
            <person name="Feng G."/>
            <person name="Sayaka M."/>
            <person name="Hattori M."/>
            <person name="Ohkuma M."/>
        </authorList>
    </citation>
    <scope>NUCLEOTIDE SEQUENCE [LARGE SCALE GENOMIC DNA]</scope>
    <source>
        <strain evidence="4">JCM 19231</strain>
    </source>
</reference>
<dbReference type="AlphaFoldDB" id="A0A0B8NYB7"/>
<keyword evidence="4" id="KW-1185">Reference proteome</keyword>
<evidence type="ECO:0000259" key="1">
    <source>
        <dbReference type="Pfam" id="PF08348"/>
    </source>
</evidence>
<evidence type="ECO:0000313" key="4">
    <source>
        <dbReference type="Proteomes" id="UP000031671"/>
    </source>
</evidence>
<proteinExistence type="predicted"/>